<dbReference type="EMBL" id="VJMJ01000041">
    <property type="protein sequence ID" value="KAF0741022.1"/>
    <property type="molecule type" value="Genomic_DNA"/>
</dbReference>
<feature type="region of interest" description="Disordered" evidence="1">
    <location>
        <begin position="122"/>
        <end position="166"/>
    </location>
</feature>
<sequence length="448" mass="49581">MKGSVKSASKSSDKADGTEQEPRKRPDQGPTKNSPKAPGPDPSRGKKGQENPPGSMRKPKAIEENWGERMHPVSEVKTLDKGKKRAAPVVVDASKRPCPSGPPSPPSPGLFDFDALAHEMFGDDDDDAAKNPARATKDPVAEKTAGEADPTGVSASEEKNTSKPVPAKVVSKHHALVELHRDICQSRPWRRYLHTAGHFLPDVGEEPFKHPDHAIAVSHFRTETTRQGRQQGVGADRVSGDALGGGLQILIDHSDFDDDLIRFLCFPHPAWPQLFHNPIALSDISGLVSLEAATEYLSSEYSKYWPKVPNMRPDRKSRSWSYALGSTFAVVAKKKPGSSQAKALARRLINVYDKTGKFKYDPDTDLDRVCQILIRINKVAQEFDKDGAEFDPDRRFPLVTVRPKSDPDFPEQRFGGKEYPKTLYQWRGEADADFWTNPPDASKLENPP</sequence>
<evidence type="ECO:0000313" key="2">
    <source>
        <dbReference type="EMBL" id="KAF0741022.1"/>
    </source>
</evidence>
<feature type="region of interest" description="Disordered" evidence="1">
    <location>
        <begin position="1"/>
        <end position="110"/>
    </location>
</feature>
<comment type="caution">
    <text evidence="2">The sequence shown here is derived from an EMBL/GenBank/DDBJ whole genome shotgun (WGS) entry which is preliminary data.</text>
</comment>
<evidence type="ECO:0000313" key="3">
    <source>
        <dbReference type="Proteomes" id="UP000481153"/>
    </source>
</evidence>
<gene>
    <name evidence="2" type="ORF">Ae201684_003594</name>
</gene>
<feature type="compositionally biased region" description="Basic and acidic residues" evidence="1">
    <location>
        <begin position="11"/>
        <end position="27"/>
    </location>
</feature>
<feature type="compositionally biased region" description="Basic and acidic residues" evidence="1">
    <location>
        <begin position="60"/>
        <end position="81"/>
    </location>
</feature>
<feature type="compositionally biased region" description="Pro residues" evidence="1">
    <location>
        <begin position="99"/>
        <end position="108"/>
    </location>
</feature>
<dbReference type="AlphaFoldDB" id="A0A6G0XL10"/>
<proteinExistence type="predicted"/>
<feature type="compositionally biased region" description="Basic and acidic residues" evidence="1">
    <location>
        <begin position="135"/>
        <end position="146"/>
    </location>
</feature>
<accession>A0A6G0XL10</accession>
<dbReference type="Proteomes" id="UP000481153">
    <property type="component" value="Unassembled WGS sequence"/>
</dbReference>
<evidence type="ECO:0000256" key="1">
    <source>
        <dbReference type="SAM" id="MobiDB-lite"/>
    </source>
</evidence>
<protein>
    <submittedName>
        <fullName evidence="2">Uncharacterized protein</fullName>
    </submittedName>
</protein>
<reference evidence="2 3" key="1">
    <citation type="submission" date="2019-07" db="EMBL/GenBank/DDBJ databases">
        <title>Genomics analysis of Aphanomyces spp. identifies a new class of oomycete effector associated with host adaptation.</title>
        <authorList>
            <person name="Gaulin E."/>
        </authorList>
    </citation>
    <scope>NUCLEOTIDE SEQUENCE [LARGE SCALE GENOMIC DNA]</scope>
    <source>
        <strain evidence="2 3">ATCC 201684</strain>
    </source>
</reference>
<dbReference type="VEuPathDB" id="FungiDB:AeMF1_014220"/>
<name>A0A6G0XL10_9STRA</name>
<keyword evidence="3" id="KW-1185">Reference proteome</keyword>
<feature type="compositionally biased region" description="Low complexity" evidence="1">
    <location>
        <begin position="1"/>
        <end position="10"/>
    </location>
</feature>
<organism evidence="2 3">
    <name type="scientific">Aphanomyces euteiches</name>
    <dbReference type="NCBI Taxonomy" id="100861"/>
    <lineage>
        <taxon>Eukaryota</taxon>
        <taxon>Sar</taxon>
        <taxon>Stramenopiles</taxon>
        <taxon>Oomycota</taxon>
        <taxon>Saprolegniomycetes</taxon>
        <taxon>Saprolegniales</taxon>
        <taxon>Verrucalvaceae</taxon>
        <taxon>Aphanomyces</taxon>
    </lineage>
</organism>